<dbReference type="NCBIfam" id="TIGR01167">
    <property type="entry name" value="LPXTG_anchor"/>
    <property type="match status" value="1"/>
</dbReference>
<keyword evidence="6" id="KW-0812">Transmembrane</keyword>
<evidence type="ECO:0000256" key="6">
    <source>
        <dbReference type="SAM" id="Phobius"/>
    </source>
</evidence>
<feature type="compositionally biased region" description="Low complexity" evidence="5">
    <location>
        <begin position="227"/>
        <end position="280"/>
    </location>
</feature>
<feature type="region of interest" description="Disordered" evidence="5">
    <location>
        <begin position="384"/>
        <end position="410"/>
    </location>
</feature>
<feature type="compositionally biased region" description="Polar residues" evidence="5">
    <location>
        <begin position="33"/>
        <end position="63"/>
    </location>
</feature>
<dbReference type="Proteomes" id="UP000051291">
    <property type="component" value="Unassembled WGS sequence"/>
</dbReference>
<evidence type="ECO:0000259" key="7">
    <source>
        <dbReference type="PROSITE" id="PS50847"/>
    </source>
</evidence>
<keyword evidence="4" id="KW-0572">Peptidoglycan-anchor</keyword>
<dbReference type="AlphaFoldDB" id="A0A0R1ZPN9"/>
<keyword evidence="9" id="KW-1185">Reference proteome</keyword>
<feature type="region of interest" description="Disordered" evidence="5">
    <location>
        <begin position="224"/>
        <end position="289"/>
    </location>
</feature>
<proteinExistence type="predicted"/>
<dbReference type="Pfam" id="PF00746">
    <property type="entry name" value="Gram_pos_anchor"/>
    <property type="match status" value="1"/>
</dbReference>
<dbReference type="STRING" id="1423820.FC64_GL000406"/>
<evidence type="ECO:0000256" key="1">
    <source>
        <dbReference type="ARBA" id="ARBA00022512"/>
    </source>
</evidence>
<dbReference type="PROSITE" id="PS50847">
    <property type="entry name" value="GRAM_POS_ANCHORING"/>
    <property type="match status" value="1"/>
</dbReference>
<protein>
    <recommendedName>
        <fullName evidence="7">Gram-positive cocci surface proteins LPxTG domain-containing protein</fullName>
    </recommendedName>
</protein>
<evidence type="ECO:0000256" key="4">
    <source>
        <dbReference type="ARBA" id="ARBA00023088"/>
    </source>
</evidence>
<feature type="region of interest" description="Disordered" evidence="5">
    <location>
        <begin position="33"/>
        <end position="100"/>
    </location>
</feature>
<keyword evidence="6" id="KW-1133">Transmembrane helix</keyword>
<dbReference type="InterPro" id="IPR019931">
    <property type="entry name" value="LPXTG_anchor"/>
</dbReference>
<dbReference type="EMBL" id="AYYZ01000002">
    <property type="protein sequence ID" value="KRM53494.1"/>
    <property type="molecule type" value="Genomic_DNA"/>
</dbReference>
<evidence type="ECO:0000313" key="8">
    <source>
        <dbReference type="EMBL" id="KRM53494.1"/>
    </source>
</evidence>
<sequence>MSDHKNLKKVIAVSSMAAATIGAGTMVNADNVHQQAVSSQKSSITAKPLSETQNAKSSNTVVLKSSQSSKTTSSTTKSSVASSSSSKANSSSVSTKQAQPVSFAAVQQGKMVNDVKATTNPLMDDYNKGINSSDSDLSYDANGAKIDYDSIMQIAKQYDEGDYANKSDLDYIIGDVANSLKEAKEGYDMSKTLSGIPNLQEKQQIYKDSYEAWNNLYNLLTKGEQVTPQPSSTSSSSKKDTSSSQTKPNTTSNVSSASQAKASSKKNSSSSKENETNATSAVNTLKNDANKYQNSNDAVTKSYAQEAQQWLSNVQSFMNGKDISGQSGLNDAINFFKNDMKSLQDTLNASWFNGSSEAKQIIQDQINADKAVLAYLTGQDTQQTSSTSLKKNDVKTSVKKESNNSGNGVKKDVVKVSTDIKRQATVSANKTTTKQTTSDSATKKASMPQTGETNDAGILATIGALTIAAAGAFLFRKRG</sequence>
<reference evidence="8 9" key="1">
    <citation type="journal article" date="2015" name="Genome Announc.">
        <title>Expanding the biotechnology potential of lactobacilli through comparative genomics of 213 strains and associated genera.</title>
        <authorList>
            <person name="Sun Z."/>
            <person name="Harris H.M."/>
            <person name="McCann A."/>
            <person name="Guo C."/>
            <person name="Argimon S."/>
            <person name="Zhang W."/>
            <person name="Yang X."/>
            <person name="Jeffery I.B."/>
            <person name="Cooney J.C."/>
            <person name="Kagawa T.F."/>
            <person name="Liu W."/>
            <person name="Song Y."/>
            <person name="Salvetti E."/>
            <person name="Wrobel A."/>
            <person name="Rasinkangas P."/>
            <person name="Parkhill J."/>
            <person name="Rea M.C."/>
            <person name="O'Sullivan O."/>
            <person name="Ritari J."/>
            <person name="Douillard F.P."/>
            <person name="Paul Ross R."/>
            <person name="Yang R."/>
            <person name="Briner A.E."/>
            <person name="Felis G.E."/>
            <person name="de Vos W.M."/>
            <person name="Barrangou R."/>
            <person name="Klaenhammer T.R."/>
            <person name="Caufield P.W."/>
            <person name="Cui Y."/>
            <person name="Zhang H."/>
            <person name="O'Toole P.W."/>
        </authorList>
    </citation>
    <scope>NUCLEOTIDE SEQUENCE [LARGE SCALE GENOMIC DNA]</scope>
    <source>
        <strain evidence="8 9">DSM 20653</strain>
    </source>
</reference>
<evidence type="ECO:0000256" key="5">
    <source>
        <dbReference type="SAM" id="MobiDB-lite"/>
    </source>
</evidence>
<keyword evidence="3" id="KW-0732">Signal</keyword>
<gene>
    <name evidence="8" type="ORF">FC64_GL000406</name>
</gene>
<feature type="compositionally biased region" description="Low complexity" evidence="5">
    <location>
        <begin position="64"/>
        <end position="97"/>
    </location>
</feature>
<feature type="transmembrane region" description="Helical" evidence="6">
    <location>
        <begin position="456"/>
        <end position="475"/>
    </location>
</feature>
<organism evidence="8 9">
    <name type="scientific">Ligilactobacillus araffinosus DSM 20653</name>
    <dbReference type="NCBI Taxonomy" id="1423820"/>
    <lineage>
        <taxon>Bacteria</taxon>
        <taxon>Bacillati</taxon>
        <taxon>Bacillota</taxon>
        <taxon>Bacilli</taxon>
        <taxon>Lactobacillales</taxon>
        <taxon>Lactobacillaceae</taxon>
        <taxon>Ligilactobacillus</taxon>
    </lineage>
</organism>
<evidence type="ECO:0000256" key="3">
    <source>
        <dbReference type="ARBA" id="ARBA00022729"/>
    </source>
</evidence>
<evidence type="ECO:0000256" key="2">
    <source>
        <dbReference type="ARBA" id="ARBA00022525"/>
    </source>
</evidence>
<name>A0A0R1ZPN9_9LACO</name>
<comment type="caution">
    <text evidence="8">The sequence shown here is derived from an EMBL/GenBank/DDBJ whole genome shotgun (WGS) entry which is preliminary data.</text>
</comment>
<dbReference type="RefSeq" id="WP_057906004.1">
    <property type="nucleotide sequence ID" value="NZ_AYYZ01000002.1"/>
</dbReference>
<feature type="region of interest" description="Disordered" evidence="5">
    <location>
        <begin position="425"/>
        <end position="453"/>
    </location>
</feature>
<keyword evidence="1" id="KW-0134">Cell wall</keyword>
<dbReference type="PATRIC" id="fig|1423820.4.peg.407"/>
<accession>A0A0R1ZPN9</accession>
<feature type="compositionally biased region" description="Low complexity" evidence="5">
    <location>
        <begin position="425"/>
        <end position="446"/>
    </location>
</feature>
<feature type="compositionally biased region" description="Basic and acidic residues" evidence="5">
    <location>
        <begin position="390"/>
        <end position="402"/>
    </location>
</feature>
<feature type="domain" description="Gram-positive cocci surface proteins LPxTG" evidence="7">
    <location>
        <begin position="447"/>
        <end position="479"/>
    </location>
</feature>
<keyword evidence="6" id="KW-0472">Membrane</keyword>
<evidence type="ECO:0000313" key="9">
    <source>
        <dbReference type="Proteomes" id="UP000051291"/>
    </source>
</evidence>
<keyword evidence="2" id="KW-0964">Secreted</keyword>